<dbReference type="RefSeq" id="WP_201078947.1">
    <property type="nucleotide sequence ID" value="NZ_CP067420.1"/>
</dbReference>
<keyword evidence="1 3" id="KW-0560">Oxidoreductase</keyword>
<accession>A0ABX7BA50</accession>
<keyword evidence="7" id="KW-1185">Reference proteome</keyword>
<evidence type="ECO:0000256" key="1">
    <source>
        <dbReference type="ARBA" id="ARBA00023002"/>
    </source>
</evidence>
<dbReference type="InterPro" id="IPR006140">
    <property type="entry name" value="D-isomer_DH_NAD-bd"/>
</dbReference>
<keyword evidence="2" id="KW-0520">NAD</keyword>
<evidence type="ECO:0000259" key="5">
    <source>
        <dbReference type="Pfam" id="PF02826"/>
    </source>
</evidence>
<dbReference type="PANTHER" id="PTHR10996">
    <property type="entry name" value="2-HYDROXYACID DEHYDROGENASE-RELATED"/>
    <property type="match status" value="1"/>
</dbReference>
<dbReference type="SUPFAM" id="SSF51735">
    <property type="entry name" value="NAD(P)-binding Rossmann-fold domains"/>
    <property type="match status" value="1"/>
</dbReference>
<dbReference type="PANTHER" id="PTHR10996:SF178">
    <property type="entry name" value="2-HYDROXYACID DEHYDROGENASE YGL185C-RELATED"/>
    <property type="match status" value="1"/>
</dbReference>
<dbReference type="EMBL" id="CP067420">
    <property type="protein sequence ID" value="QQP91241.1"/>
    <property type="molecule type" value="Genomic_DNA"/>
</dbReference>
<evidence type="ECO:0000313" key="6">
    <source>
        <dbReference type="EMBL" id="QQP91241.1"/>
    </source>
</evidence>
<dbReference type="InterPro" id="IPR006139">
    <property type="entry name" value="D-isomer_2_OHA_DH_cat_dom"/>
</dbReference>
<evidence type="ECO:0000256" key="2">
    <source>
        <dbReference type="ARBA" id="ARBA00023027"/>
    </source>
</evidence>
<evidence type="ECO:0000259" key="4">
    <source>
        <dbReference type="Pfam" id="PF00389"/>
    </source>
</evidence>
<dbReference type="SUPFAM" id="SSF52283">
    <property type="entry name" value="Formate/glycerate dehydrogenase catalytic domain-like"/>
    <property type="match status" value="1"/>
</dbReference>
<feature type="domain" description="D-isomer specific 2-hydroxyacid dehydrogenase catalytic" evidence="4">
    <location>
        <begin position="48"/>
        <end position="320"/>
    </location>
</feature>
<dbReference type="Pfam" id="PF00389">
    <property type="entry name" value="2-Hacid_dh"/>
    <property type="match status" value="1"/>
</dbReference>
<proteinExistence type="inferred from homology"/>
<feature type="domain" description="D-isomer specific 2-hydroxyacid dehydrogenase NAD-binding" evidence="5">
    <location>
        <begin position="114"/>
        <end position="289"/>
    </location>
</feature>
<dbReference type="Pfam" id="PF02826">
    <property type="entry name" value="2-Hacid_dh_C"/>
    <property type="match status" value="1"/>
</dbReference>
<gene>
    <name evidence="6" type="ORF">IGS68_08555</name>
</gene>
<organism evidence="6 7">
    <name type="scientific">Skermanella cutis</name>
    <dbReference type="NCBI Taxonomy" id="2775420"/>
    <lineage>
        <taxon>Bacteria</taxon>
        <taxon>Pseudomonadati</taxon>
        <taxon>Pseudomonadota</taxon>
        <taxon>Alphaproteobacteria</taxon>
        <taxon>Rhodospirillales</taxon>
        <taxon>Azospirillaceae</taxon>
        <taxon>Skermanella</taxon>
    </lineage>
</organism>
<dbReference type="CDD" id="cd12156">
    <property type="entry name" value="HPPR"/>
    <property type="match status" value="1"/>
</dbReference>
<dbReference type="InterPro" id="IPR050223">
    <property type="entry name" value="D-isomer_2-hydroxyacid_DH"/>
</dbReference>
<evidence type="ECO:0000256" key="3">
    <source>
        <dbReference type="RuleBase" id="RU003719"/>
    </source>
</evidence>
<dbReference type="Gene3D" id="3.40.50.720">
    <property type="entry name" value="NAD(P)-binding Rossmann-like Domain"/>
    <property type="match status" value="2"/>
</dbReference>
<comment type="similarity">
    <text evidence="3">Belongs to the D-isomer specific 2-hydroxyacid dehydrogenase family.</text>
</comment>
<reference evidence="6" key="1">
    <citation type="submission" date="2021-02" db="EMBL/GenBank/DDBJ databases">
        <title>Skermanella TT6 skin isolate.</title>
        <authorList>
            <person name="Lee K."/>
            <person name="Ganzorig M."/>
        </authorList>
    </citation>
    <scope>NUCLEOTIDE SEQUENCE</scope>
    <source>
        <strain evidence="6">TT6</strain>
    </source>
</reference>
<evidence type="ECO:0000313" key="7">
    <source>
        <dbReference type="Proteomes" id="UP000595197"/>
    </source>
</evidence>
<dbReference type="InterPro" id="IPR036291">
    <property type="entry name" value="NAD(P)-bd_dom_sf"/>
</dbReference>
<protein>
    <submittedName>
        <fullName evidence="6">2-hydroxyacid dehydrogenase</fullName>
    </submittedName>
</protein>
<name>A0ABX7BA50_9PROT</name>
<dbReference type="Proteomes" id="UP000595197">
    <property type="component" value="Chromosome"/>
</dbReference>
<sequence length="324" mass="33791">MSTIILLAASFPAELKDRITGIAGNGPRCRVAGPFDPPTGAALSPGDAAAVRVLVTMGTLRTDAEVMARLPSLGLICCYGTGYEGVDLEEARKRGIMVTHSPAANAPAVADHAMALLLAAGRRIALADRFVRDGLWSGHSAARMPLVRGLTGRRIGVFGFGAIGRRIAARAAAFEAEVAYHNRSRKPDVPYAFHDTLESLADWADVLMIAARADAGNRHRVGREVMKALGPDGIVVNIARGSIVDQEALIDLLRSGELGGAGLDVFEHEPAVPDALRAIPHAVLTPHIGGGTHEAHEAMQGLVAANVAAFLAGAPVVTPVPEMA</sequence>